<sequence length="178" mass="19850">MGARHTHHHAQHQIRHRHRRPAVLRAVMGRDRRHPVHHLGQRHHAAPADVDGPARQHRPGDRRPLGDPDHHHGFGACGAQCYGQAARGALGVGERGLPYPGDSDWNGKPADPLAAERPFHAIMTAANETLYHGVRFGGFNSPKVPPWIKDGFPSRLRFRSASRERSDIFPTHNRPSNC</sequence>
<organism evidence="2 3">
    <name type="scientific">Mesorhizobium delmotii</name>
    <dbReference type="NCBI Taxonomy" id="1631247"/>
    <lineage>
        <taxon>Bacteria</taxon>
        <taxon>Pseudomonadati</taxon>
        <taxon>Pseudomonadota</taxon>
        <taxon>Alphaproteobacteria</taxon>
        <taxon>Hyphomicrobiales</taxon>
        <taxon>Phyllobacteriaceae</taxon>
        <taxon>Mesorhizobium</taxon>
    </lineage>
</organism>
<feature type="compositionally biased region" description="Basic residues" evidence="1">
    <location>
        <begin position="34"/>
        <end position="45"/>
    </location>
</feature>
<proteinExistence type="predicted"/>
<evidence type="ECO:0000256" key="1">
    <source>
        <dbReference type="SAM" id="MobiDB-lite"/>
    </source>
</evidence>
<keyword evidence="3" id="KW-1185">Reference proteome</keyword>
<dbReference type="EMBL" id="FUIG01000023">
    <property type="protein sequence ID" value="SJM30712.1"/>
    <property type="molecule type" value="Genomic_DNA"/>
</dbReference>
<evidence type="ECO:0000313" key="2">
    <source>
        <dbReference type="EMBL" id="SJM30712.1"/>
    </source>
</evidence>
<dbReference type="Proteomes" id="UP000245698">
    <property type="component" value="Unassembled WGS sequence"/>
</dbReference>
<feature type="compositionally biased region" description="Basic and acidic residues" evidence="1">
    <location>
        <begin position="52"/>
        <end position="71"/>
    </location>
</feature>
<accession>A0A2P9AHX1</accession>
<gene>
    <name evidence="2" type="ORF">BQ8482_170067</name>
</gene>
<dbReference type="AlphaFoldDB" id="A0A2P9AHX1"/>
<feature type="region of interest" description="Disordered" evidence="1">
    <location>
        <begin position="34"/>
        <end position="71"/>
    </location>
</feature>
<feature type="region of interest" description="Disordered" evidence="1">
    <location>
        <begin position="1"/>
        <end position="22"/>
    </location>
</feature>
<name>A0A2P9AHX1_9HYPH</name>
<evidence type="ECO:0000313" key="3">
    <source>
        <dbReference type="Proteomes" id="UP000245698"/>
    </source>
</evidence>
<protein>
    <submittedName>
        <fullName evidence="2">Uncharacterized protein</fullName>
    </submittedName>
</protein>
<reference evidence="3" key="1">
    <citation type="submission" date="2016-12" db="EMBL/GenBank/DDBJ databases">
        <authorList>
            <person name="Brunel B."/>
        </authorList>
    </citation>
    <scope>NUCLEOTIDE SEQUENCE [LARGE SCALE GENOMIC DNA]</scope>
</reference>